<dbReference type="Proteomes" id="UP000231267">
    <property type="component" value="Unassembled WGS sequence"/>
</dbReference>
<evidence type="ECO:0000313" key="2">
    <source>
        <dbReference type="Proteomes" id="UP000231267"/>
    </source>
</evidence>
<proteinExistence type="predicted"/>
<evidence type="ECO:0000313" key="1">
    <source>
        <dbReference type="EMBL" id="PIW66200.1"/>
    </source>
</evidence>
<name>A0A2J0LJH7_9BACT</name>
<feature type="non-terminal residue" evidence="1">
    <location>
        <position position="122"/>
    </location>
</feature>
<organism evidence="1 2">
    <name type="scientific">Candidatus Taenaricola geysiri</name>
    <dbReference type="NCBI Taxonomy" id="1974752"/>
    <lineage>
        <taxon>Bacteria</taxon>
        <taxon>Pseudomonadati</taxon>
        <taxon>Candidatus Omnitrophota</taxon>
        <taxon>Candidatus Taenaricola</taxon>
    </lineage>
</organism>
<comment type="caution">
    <text evidence="1">The sequence shown here is derived from an EMBL/GenBank/DDBJ whole genome shotgun (WGS) entry which is preliminary data.</text>
</comment>
<sequence>MDRRLSQVSVKRIAKSAKFKRKVKNVLSFKFQFCVFRFAFCALFILFFISGCATVYNSATGRQEYRFITTSEEVKIGSDIARQIEARFKVVNDPIRQGRLNYIGQRLSVVCDRQDLIHTFKI</sequence>
<dbReference type="AlphaFoldDB" id="A0A2J0LJH7"/>
<protein>
    <submittedName>
        <fullName evidence="1">Uncharacterized protein</fullName>
    </submittedName>
</protein>
<gene>
    <name evidence="1" type="ORF">COW11_04860</name>
</gene>
<dbReference type="EMBL" id="PFGP01000107">
    <property type="protein sequence ID" value="PIW66200.1"/>
    <property type="molecule type" value="Genomic_DNA"/>
</dbReference>
<reference evidence="1 2" key="1">
    <citation type="submission" date="2017-09" db="EMBL/GenBank/DDBJ databases">
        <title>Depth-based differentiation of microbial function through sediment-hosted aquifers and enrichment of novel symbionts in the deep terrestrial subsurface.</title>
        <authorList>
            <person name="Probst A.J."/>
            <person name="Ladd B."/>
            <person name="Jarett J.K."/>
            <person name="Geller-Mcgrath D.E."/>
            <person name="Sieber C.M."/>
            <person name="Emerson J.B."/>
            <person name="Anantharaman K."/>
            <person name="Thomas B.C."/>
            <person name="Malmstrom R."/>
            <person name="Stieglmeier M."/>
            <person name="Klingl A."/>
            <person name="Woyke T."/>
            <person name="Ryan C.M."/>
            <person name="Banfield J.F."/>
        </authorList>
    </citation>
    <scope>NUCLEOTIDE SEQUENCE [LARGE SCALE GENOMIC DNA]</scope>
    <source>
        <strain evidence="1">CG12_big_fil_rev_8_21_14_0_65_43_15</strain>
    </source>
</reference>
<accession>A0A2J0LJH7</accession>